<dbReference type="EMBL" id="JBBPCO010000003">
    <property type="protein sequence ID" value="MEK8089051.1"/>
    <property type="molecule type" value="Genomic_DNA"/>
</dbReference>
<comment type="caution">
    <text evidence="2">The sequence shown here is derived from an EMBL/GenBank/DDBJ whole genome shotgun (WGS) entry which is preliminary data.</text>
</comment>
<dbReference type="InterPro" id="IPR021327">
    <property type="entry name" value="DUF2934"/>
</dbReference>
<dbReference type="Proteomes" id="UP001446205">
    <property type="component" value="Unassembled WGS sequence"/>
</dbReference>
<organism evidence="2 3">
    <name type="scientific">Thermithiobacillus plumbiphilus</name>
    <dbReference type="NCBI Taxonomy" id="1729899"/>
    <lineage>
        <taxon>Bacteria</taxon>
        <taxon>Pseudomonadati</taxon>
        <taxon>Pseudomonadota</taxon>
        <taxon>Acidithiobacillia</taxon>
        <taxon>Acidithiobacillales</taxon>
        <taxon>Thermithiobacillaceae</taxon>
        <taxon>Thermithiobacillus</taxon>
    </lineage>
</organism>
<reference evidence="2 3" key="1">
    <citation type="submission" date="2024-04" db="EMBL/GenBank/DDBJ databases">
        <authorList>
            <person name="Abashina T."/>
            <person name="Shaikin A."/>
        </authorList>
    </citation>
    <scope>NUCLEOTIDE SEQUENCE [LARGE SCALE GENOMIC DNA]</scope>
    <source>
        <strain evidence="2 3">AAFK</strain>
    </source>
</reference>
<evidence type="ECO:0000313" key="3">
    <source>
        <dbReference type="Proteomes" id="UP001446205"/>
    </source>
</evidence>
<feature type="region of interest" description="Disordered" evidence="1">
    <location>
        <begin position="139"/>
        <end position="191"/>
    </location>
</feature>
<feature type="compositionally biased region" description="Low complexity" evidence="1">
    <location>
        <begin position="147"/>
        <end position="156"/>
    </location>
</feature>
<evidence type="ECO:0000313" key="2">
    <source>
        <dbReference type="EMBL" id="MEK8089051.1"/>
    </source>
</evidence>
<keyword evidence="3" id="KW-1185">Reference proteome</keyword>
<feature type="compositionally biased region" description="Basic and acidic residues" evidence="1">
    <location>
        <begin position="159"/>
        <end position="169"/>
    </location>
</feature>
<dbReference type="RefSeq" id="WP_341370117.1">
    <property type="nucleotide sequence ID" value="NZ_JBBPCO010000003.1"/>
</dbReference>
<sequence>MQERLIAFFATREAAEEAAAALRRANSPEPEVQILQAEAGASFAPKDSRSAKRRRETPDFMDRVRGLLAEVGLLDARRAANLDDTGRNCFEEGLCRGGVVLRVDVDAEQAQESMNLLARHEALDVTEYATGWARLRKRHAGGQDAGTAPQKAATRTRTAKAEPAGEKGGRGRTPKVASDPAIGNAVSNDHGHEITPEMRERMIAEEAYFLAEQRGFAGDLAVEDWLEAERLVDARLNAARADGSGTGA</sequence>
<gene>
    <name evidence="2" type="ORF">WOB96_04670</name>
</gene>
<name>A0ABU9D6T6_9PROT</name>
<accession>A0ABU9D6T6</accession>
<dbReference type="Pfam" id="PF11154">
    <property type="entry name" value="DUF2934"/>
    <property type="match status" value="1"/>
</dbReference>
<protein>
    <submittedName>
        <fullName evidence="2">DUF2934 domain-containing protein</fullName>
    </submittedName>
</protein>
<evidence type="ECO:0000256" key="1">
    <source>
        <dbReference type="SAM" id="MobiDB-lite"/>
    </source>
</evidence>
<proteinExistence type="predicted"/>